<dbReference type="Proteomes" id="UP001281614">
    <property type="component" value="Unassembled WGS sequence"/>
</dbReference>
<dbReference type="EMBL" id="VYYT01000025">
    <property type="protein sequence ID" value="KAK2776651.1"/>
    <property type="molecule type" value="Genomic_DNA"/>
</dbReference>
<evidence type="ECO:0000256" key="1">
    <source>
        <dbReference type="SAM" id="MobiDB-lite"/>
    </source>
</evidence>
<reference evidence="2" key="1">
    <citation type="submission" date="2023-02" db="EMBL/GenBank/DDBJ databases">
        <title>Colletotrichum kahawae CIFC_Que2 genome sequencing and assembly.</title>
        <authorList>
            <person name="Baroncelli R."/>
        </authorList>
    </citation>
    <scope>NUCLEOTIDE SEQUENCE</scope>
    <source>
        <strain evidence="2">CIFC_Que2</strain>
    </source>
</reference>
<name>A0AAD9YRE8_COLKA</name>
<organism evidence="2 3">
    <name type="scientific">Colletotrichum kahawae</name>
    <name type="common">Coffee berry disease fungus</name>
    <dbReference type="NCBI Taxonomy" id="34407"/>
    <lineage>
        <taxon>Eukaryota</taxon>
        <taxon>Fungi</taxon>
        <taxon>Dikarya</taxon>
        <taxon>Ascomycota</taxon>
        <taxon>Pezizomycotina</taxon>
        <taxon>Sordariomycetes</taxon>
        <taxon>Hypocreomycetidae</taxon>
        <taxon>Glomerellales</taxon>
        <taxon>Glomerellaceae</taxon>
        <taxon>Colletotrichum</taxon>
        <taxon>Colletotrichum gloeosporioides species complex</taxon>
    </lineage>
</organism>
<evidence type="ECO:0000313" key="3">
    <source>
        <dbReference type="Proteomes" id="UP001281614"/>
    </source>
</evidence>
<evidence type="ECO:0000313" key="2">
    <source>
        <dbReference type="EMBL" id="KAK2776651.1"/>
    </source>
</evidence>
<sequence length="397" mass="45098">MMTELYSFAEYQQVYVACHPIFQGRNAKIRRLSKTKSVLLQRKTEVVKSIVEEMGEEKVANIALDLLREKVFKYETKARARFPGVFQTGKEVGNSVNWPEADRNASPTAEPLDDIFSSEDDIHVITTPDWDSESDMCNARSQDEGKTRKSTFTNTSFPPSGYRVLTITAFNHGQSPTVEVSTSLQPIQNSPNATSALCNTQRRILMSAQVVLNESCFEFMSTWIPKMLHDLQAPQCNSAGDFFPFTVASGGPYYQLPTDAMSFISTEATIEAFKSARFLQQTYSERSQISWREISEILKPAIRVAEGLRNNVSACKIRELRKEIDGQVEIRQAAKTALQYRVPTEMDDIRRQREELDKRERALIDDMAKEEINQSALLSDVIDKFLDSRFGKSEEHL</sequence>
<comment type="caution">
    <text evidence="2">The sequence shown here is derived from an EMBL/GenBank/DDBJ whole genome shotgun (WGS) entry which is preliminary data.</text>
</comment>
<keyword evidence="3" id="KW-1185">Reference proteome</keyword>
<proteinExistence type="predicted"/>
<accession>A0AAD9YRE8</accession>
<dbReference type="AlphaFoldDB" id="A0AAD9YRE8"/>
<gene>
    <name evidence="2" type="ORF">CKAH01_12301</name>
</gene>
<protein>
    <submittedName>
        <fullName evidence="2">Uncharacterized protein</fullName>
    </submittedName>
</protein>
<feature type="region of interest" description="Disordered" evidence="1">
    <location>
        <begin position="127"/>
        <end position="155"/>
    </location>
</feature>